<evidence type="ECO:0000313" key="1">
    <source>
        <dbReference type="EMBL" id="ARP18582.1"/>
    </source>
</evidence>
<gene>
    <name evidence="1" type="ORF">K05K4_17460</name>
</gene>
<reference evidence="1" key="1">
    <citation type="submission" date="2016-10" db="EMBL/GenBank/DDBJ databases">
        <title>The High Quality Genome of Vibrio alginolyticus K01M1.</title>
        <authorList>
            <person name="Wendling C."/>
            <person name="Chibani C.M."/>
            <person name="Hertel R."/>
            <person name="Sproer C."/>
            <person name="Bunk B."/>
            <person name="Overmann J."/>
            <person name="Roth O."/>
            <person name="Liesegang H."/>
        </authorList>
    </citation>
    <scope>NUCLEOTIDE SEQUENCE</scope>
    <source>
        <strain evidence="1">K05K4</strain>
    </source>
</reference>
<dbReference type="Pfam" id="PF05932">
    <property type="entry name" value="CesT"/>
    <property type="match status" value="1"/>
</dbReference>
<dbReference type="GO" id="GO:0030254">
    <property type="term" value="P:protein secretion by the type III secretion system"/>
    <property type="evidence" value="ECO:0007669"/>
    <property type="project" value="InterPro"/>
</dbReference>
<dbReference type="Gene3D" id="3.30.1460.10">
    <property type="match status" value="1"/>
</dbReference>
<proteinExistence type="predicted"/>
<dbReference type="InterPro" id="IPR010261">
    <property type="entry name" value="Tir_chaperone"/>
</dbReference>
<accession>A0A1W6U6H5</accession>
<dbReference type="SUPFAM" id="SSF69635">
    <property type="entry name" value="Type III secretory system chaperone-like"/>
    <property type="match status" value="1"/>
</dbReference>
<dbReference type="RefSeq" id="WP_086046797.1">
    <property type="nucleotide sequence ID" value="NZ_CP017889.1"/>
</dbReference>
<organism evidence="1">
    <name type="scientific">Vibrio alginolyticus</name>
    <dbReference type="NCBI Taxonomy" id="663"/>
    <lineage>
        <taxon>Bacteria</taxon>
        <taxon>Pseudomonadati</taxon>
        <taxon>Pseudomonadota</taxon>
        <taxon>Gammaproteobacteria</taxon>
        <taxon>Vibrionales</taxon>
        <taxon>Vibrionaceae</taxon>
        <taxon>Vibrio</taxon>
    </lineage>
</organism>
<dbReference type="CDD" id="cd17019">
    <property type="entry name" value="T3SC_IA_ShcA-like"/>
    <property type="match status" value="1"/>
</dbReference>
<protein>
    <submittedName>
        <fullName evidence="1">Tir chaperone protein (CesT)</fullName>
    </submittedName>
</protein>
<dbReference type="EMBL" id="CP017902">
    <property type="protein sequence ID" value="ARP18582.1"/>
    <property type="molecule type" value="Genomic_DNA"/>
</dbReference>
<sequence>MANGFITSLLTDFASRCQLEPLVFDEDDCCHLLVEQNTAITIRAQEDRVTLIGLISGDKPSADILHQHMKDALTQGSPAVCWEEETGYIGFIHLPQQLLTASFFDESFANFIEWLKSANTQEVTNKTIEVPETNTSHFSTLRV</sequence>
<name>A0A1W6U6H5_VIBAL</name>
<dbReference type="AlphaFoldDB" id="A0A1W6U6H5"/>